<dbReference type="InterPro" id="IPR049560">
    <property type="entry name" value="MeTrfase_RsmB-F_NOP2_cat"/>
</dbReference>
<evidence type="ECO:0000256" key="6">
    <source>
        <dbReference type="ARBA" id="ARBA00022603"/>
    </source>
</evidence>
<evidence type="ECO:0000256" key="11">
    <source>
        <dbReference type="ARBA" id="ARBA00031088"/>
    </source>
</evidence>
<reference evidence="16" key="1">
    <citation type="submission" date="2018-02" db="EMBL/GenBank/DDBJ databases">
        <title>Firefly genomes illuminate parallel origins of bioluminescence in beetles.</title>
        <authorList>
            <person name="Fallon T.R."/>
            <person name="Lower S.E.S."/>
            <person name="Behringer M."/>
            <person name="Weng J.-K."/>
        </authorList>
    </citation>
    <scope>NUCLEOTIDE SEQUENCE [LARGE SCALE GENOMIC DNA]</scope>
</reference>
<dbReference type="PANTHER" id="PTHR22807">
    <property type="entry name" value="NOP2 YEAST -RELATED NOL1/NOP2/FMU SUN DOMAIN-CONTAINING"/>
    <property type="match status" value="1"/>
</dbReference>
<feature type="domain" description="SAM-dependent MTase RsmB/NOP-type" evidence="14">
    <location>
        <begin position="155"/>
        <end position="426"/>
    </location>
</feature>
<organism evidence="15 16">
    <name type="scientific">Williamsoniiplasma luminosum</name>
    <dbReference type="NCBI Taxonomy" id="214888"/>
    <lineage>
        <taxon>Bacteria</taxon>
        <taxon>Bacillati</taxon>
        <taxon>Mycoplasmatota</taxon>
        <taxon>Mollicutes</taxon>
        <taxon>Entomoplasmatales</taxon>
        <taxon>Williamsoniiplasma</taxon>
    </lineage>
</organism>
<dbReference type="NCBIfam" id="NF011494">
    <property type="entry name" value="PRK14902.1"/>
    <property type="match status" value="1"/>
</dbReference>
<evidence type="ECO:0000256" key="9">
    <source>
        <dbReference type="ARBA" id="ARBA00022884"/>
    </source>
</evidence>
<feature type="binding site" evidence="13">
    <location>
        <position position="306"/>
    </location>
    <ligand>
        <name>S-adenosyl-L-methionine</name>
        <dbReference type="ChEBI" id="CHEBI:59789"/>
    </ligand>
</feature>
<dbReference type="PROSITE" id="PS51686">
    <property type="entry name" value="SAM_MT_RSMB_NOP"/>
    <property type="match status" value="1"/>
</dbReference>
<evidence type="ECO:0000256" key="4">
    <source>
        <dbReference type="ARBA" id="ARBA00022490"/>
    </source>
</evidence>
<dbReference type="InterPro" id="IPR006027">
    <property type="entry name" value="NusB_RsmB_TIM44"/>
</dbReference>
<evidence type="ECO:0000256" key="8">
    <source>
        <dbReference type="ARBA" id="ARBA00022691"/>
    </source>
</evidence>
<dbReference type="Proteomes" id="UP000239250">
    <property type="component" value="Chromosome"/>
</dbReference>
<dbReference type="GO" id="GO:0003723">
    <property type="term" value="F:RNA binding"/>
    <property type="evidence" value="ECO:0007669"/>
    <property type="project" value="UniProtKB-UniRule"/>
</dbReference>
<protein>
    <recommendedName>
        <fullName evidence="3">16S rRNA (cytosine(967)-C(5))-methyltransferase</fullName>
        <ecNumber evidence="3">2.1.1.176</ecNumber>
    </recommendedName>
    <alternativeName>
        <fullName evidence="10">16S rRNA m5C967 methyltransferase</fullName>
    </alternativeName>
    <alternativeName>
        <fullName evidence="11">rRNA (cytosine-C(5)-)-methyltransferase RsmB</fullName>
    </alternativeName>
</protein>
<evidence type="ECO:0000259" key="14">
    <source>
        <dbReference type="PROSITE" id="PS51686"/>
    </source>
</evidence>
<name>A0A2S0NL48_9MOLU</name>
<keyword evidence="8 13" id="KW-0949">S-adenosyl-L-methionine</keyword>
<dbReference type="EC" id="2.1.1.176" evidence="3"/>
<evidence type="ECO:0000313" key="15">
    <source>
        <dbReference type="EMBL" id="AVP49740.1"/>
    </source>
</evidence>
<feature type="binding site" evidence="13">
    <location>
        <begin position="255"/>
        <end position="261"/>
    </location>
    <ligand>
        <name>S-adenosyl-L-methionine</name>
        <dbReference type="ChEBI" id="CHEBI:59789"/>
    </ligand>
</feature>
<keyword evidence="5" id="KW-0698">rRNA processing</keyword>
<evidence type="ECO:0000256" key="12">
    <source>
        <dbReference type="ARBA" id="ARBA00047283"/>
    </source>
</evidence>
<dbReference type="EMBL" id="CP027019">
    <property type="protein sequence ID" value="AVP49740.1"/>
    <property type="molecule type" value="Genomic_DNA"/>
</dbReference>
<dbReference type="InterPro" id="IPR001678">
    <property type="entry name" value="MeTrfase_RsmB-F_NOP2_dom"/>
</dbReference>
<evidence type="ECO:0000256" key="13">
    <source>
        <dbReference type="PROSITE-ProRule" id="PRU01023"/>
    </source>
</evidence>
<keyword evidence="6 13" id="KW-0489">Methyltransferase</keyword>
<comment type="subcellular location">
    <subcellularLocation>
        <location evidence="2">Cytoplasm</location>
    </subcellularLocation>
</comment>
<dbReference type="GO" id="GO:0006355">
    <property type="term" value="P:regulation of DNA-templated transcription"/>
    <property type="evidence" value="ECO:0007669"/>
    <property type="project" value="InterPro"/>
</dbReference>
<dbReference type="PRINTS" id="PR02008">
    <property type="entry name" value="RCMTFAMILY"/>
</dbReference>
<evidence type="ECO:0000256" key="7">
    <source>
        <dbReference type="ARBA" id="ARBA00022679"/>
    </source>
</evidence>
<gene>
    <name evidence="15" type="ORF">C5T88_04170</name>
</gene>
<keyword evidence="9 13" id="KW-0694">RNA-binding</keyword>
<feature type="binding site" evidence="13">
    <location>
        <position position="322"/>
    </location>
    <ligand>
        <name>S-adenosyl-L-methionine</name>
        <dbReference type="ChEBI" id="CHEBI:59789"/>
    </ligand>
</feature>
<evidence type="ECO:0000256" key="1">
    <source>
        <dbReference type="ARBA" id="ARBA00002724"/>
    </source>
</evidence>
<comment type="catalytic activity">
    <reaction evidence="12">
        <text>cytidine(967) in 16S rRNA + S-adenosyl-L-methionine = 5-methylcytidine(967) in 16S rRNA + S-adenosyl-L-homocysteine + H(+)</text>
        <dbReference type="Rhea" id="RHEA:42748"/>
        <dbReference type="Rhea" id="RHEA-COMP:10219"/>
        <dbReference type="Rhea" id="RHEA-COMP:10220"/>
        <dbReference type="ChEBI" id="CHEBI:15378"/>
        <dbReference type="ChEBI" id="CHEBI:57856"/>
        <dbReference type="ChEBI" id="CHEBI:59789"/>
        <dbReference type="ChEBI" id="CHEBI:74483"/>
        <dbReference type="ChEBI" id="CHEBI:82748"/>
        <dbReference type="EC" id="2.1.1.176"/>
    </reaction>
</comment>
<dbReference type="GO" id="GO:0008649">
    <property type="term" value="F:rRNA methyltransferase activity"/>
    <property type="evidence" value="ECO:0007669"/>
    <property type="project" value="InterPro"/>
</dbReference>
<proteinExistence type="inferred from homology"/>
<dbReference type="AlphaFoldDB" id="A0A2S0NL48"/>
<comment type="function">
    <text evidence="1">Specifically methylates the cytosine at position 967 (m5C967) of 16S rRNA.</text>
</comment>
<dbReference type="InterPro" id="IPR004573">
    <property type="entry name" value="rRNA_ssu_MeTfrase_B"/>
</dbReference>
<dbReference type="SUPFAM" id="SSF53335">
    <property type="entry name" value="S-adenosyl-L-methionine-dependent methyltransferases"/>
    <property type="match status" value="1"/>
</dbReference>
<dbReference type="InterPro" id="IPR035926">
    <property type="entry name" value="NusB-like_sf"/>
</dbReference>
<feature type="active site" description="Nucleophile" evidence="13">
    <location>
        <position position="375"/>
    </location>
</feature>
<evidence type="ECO:0000256" key="3">
    <source>
        <dbReference type="ARBA" id="ARBA00012140"/>
    </source>
</evidence>
<accession>A0A2S0NL48</accession>
<dbReference type="Gene3D" id="3.30.70.1170">
    <property type="entry name" value="Sun protein, domain 3"/>
    <property type="match status" value="1"/>
</dbReference>
<evidence type="ECO:0000256" key="10">
    <source>
        <dbReference type="ARBA" id="ARBA00030399"/>
    </source>
</evidence>
<dbReference type="GO" id="GO:0005737">
    <property type="term" value="C:cytoplasm"/>
    <property type="evidence" value="ECO:0007669"/>
    <property type="project" value="UniProtKB-SubCell"/>
</dbReference>
<dbReference type="SUPFAM" id="SSF48013">
    <property type="entry name" value="NusB-like"/>
    <property type="match status" value="1"/>
</dbReference>
<dbReference type="NCBIfam" id="TIGR00563">
    <property type="entry name" value="rsmB"/>
    <property type="match status" value="1"/>
</dbReference>
<dbReference type="Gene3D" id="3.40.50.150">
    <property type="entry name" value="Vaccinia Virus protein VP39"/>
    <property type="match status" value="1"/>
</dbReference>
<feature type="binding site" evidence="13">
    <location>
        <position position="279"/>
    </location>
    <ligand>
        <name>S-adenosyl-L-methionine</name>
        <dbReference type="ChEBI" id="CHEBI:59789"/>
    </ligand>
</feature>
<comment type="similarity">
    <text evidence="13">Belongs to the class I-like SAM-binding methyltransferase superfamily. RsmB/NOP family.</text>
</comment>
<dbReference type="Gene3D" id="1.10.940.10">
    <property type="entry name" value="NusB-like"/>
    <property type="match status" value="1"/>
</dbReference>
<evidence type="ECO:0000256" key="2">
    <source>
        <dbReference type="ARBA" id="ARBA00004496"/>
    </source>
</evidence>
<dbReference type="InterPro" id="IPR029063">
    <property type="entry name" value="SAM-dependent_MTases_sf"/>
</dbReference>
<evidence type="ECO:0000313" key="16">
    <source>
        <dbReference type="Proteomes" id="UP000239250"/>
    </source>
</evidence>
<keyword evidence="4" id="KW-0963">Cytoplasm</keyword>
<evidence type="ECO:0000256" key="5">
    <source>
        <dbReference type="ARBA" id="ARBA00022552"/>
    </source>
</evidence>
<keyword evidence="7 13" id="KW-0808">Transferase</keyword>
<dbReference type="InterPro" id="IPR023267">
    <property type="entry name" value="RCMT"/>
</dbReference>
<dbReference type="PANTHER" id="PTHR22807:SF53">
    <property type="entry name" value="RIBOSOMAL RNA SMALL SUBUNIT METHYLTRANSFERASE B-RELATED"/>
    <property type="match status" value="1"/>
</dbReference>
<dbReference type="CDD" id="cd02440">
    <property type="entry name" value="AdoMet_MTases"/>
    <property type="match status" value="1"/>
</dbReference>
<dbReference type="Pfam" id="PF01029">
    <property type="entry name" value="NusB"/>
    <property type="match status" value="1"/>
</dbReference>
<dbReference type="Pfam" id="PF01189">
    <property type="entry name" value="Methyltr_RsmB-F"/>
    <property type="match status" value="1"/>
</dbReference>
<sequence>MMIKKTARYQAWEILVKVFQQKQYSNILLNNLTKSNLDVKSKNFIFALVHGTIKNKMFLDYLTKKLIDFRKTPVNLQILLWMSLYQIHFMDRVQGYAITNEAVEIAKTFVEPKIAGVVNASLKKVLTTPDFFTISFNDQEKELCLLNSFPFELFKQIKNDYGLEIATKIVQDSLQIPTISFRVNTLKIETNKFYEQYQDEYGLSHGIAKDGLIASKAIVNSPIYKDGLINIQDQASILVGEIADPKPHTNVLDMCSAPGGKLTHLGALMQDTEYLVGNEISVHKMHLIEENIQRLGIENITLKNQDARKFDDQNFFDLILLDAPCSGFGVFKRKPEIKLNFNSIDTVSLVELQKELLETAYFNLKNGGELIYSTCTINKAECSAQIQNFINQHQDMKIIFEKQIFGFENNTDGFYICKLKKSDKIV</sequence>